<sequence>MSKLLIYGASGYTGRIASHHAKSLGLDFIVAGRTKSTKAKDLAFELCANYRLFDLKAPEDIDIALEGISVLLNCAGPFMLTAEPLMAACIRKGVHYLDIAAELDSYQLAEKKDREARSANVMLLPGCGGSVVMLGCLAGKAVEQVECPASIDISLCISGSISRGSAISAMENMSADVFQRVDGALVHAEIVSTIELDFHDGKGTVANFQTTLPDVITIWKSTGVRNIRTFVHTTSDAFSTGDLPSLADGPTKEEREAAPYHAAVKVTARDGTVTHAVLHTVNGYTFTGLASVEAARKILAGIAVPGFQTPAVIFGNDFVLAIPESKVRML</sequence>
<dbReference type="Proteomes" id="UP000663193">
    <property type="component" value="Chromosome 2"/>
</dbReference>
<dbReference type="KEGG" id="pno:SNOG_01848"/>
<gene>
    <name evidence="2" type="ORF">JI435_018480</name>
</gene>
<dbReference type="SUPFAM" id="SSF51735">
    <property type="entry name" value="NAD(P)-binding Rossmann-fold domains"/>
    <property type="match status" value="1"/>
</dbReference>
<dbReference type="VEuPathDB" id="FungiDB:JI435_018480"/>
<feature type="domain" description="Saccharopine dehydrogenase NADP binding" evidence="1">
    <location>
        <begin position="5"/>
        <end position="115"/>
    </location>
</feature>
<dbReference type="Gene3D" id="3.40.50.720">
    <property type="entry name" value="NAD(P)-binding Rossmann-like Domain"/>
    <property type="match status" value="1"/>
</dbReference>
<dbReference type="PANTHER" id="PTHR43781">
    <property type="entry name" value="SACCHAROPINE DEHYDROGENASE"/>
    <property type="match status" value="1"/>
</dbReference>
<evidence type="ECO:0000313" key="2">
    <source>
        <dbReference type="EMBL" id="QRC91619.1"/>
    </source>
</evidence>
<dbReference type="Pfam" id="PF03435">
    <property type="entry name" value="Sacchrp_dh_NADP"/>
    <property type="match status" value="1"/>
</dbReference>
<accession>A0A7U2HV96</accession>
<dbReference type="AlphaFoldDB" id="A0A7U2HV96"/>
<proteinExistence type="predicted"/>
<name>A0A7U2HV96_PHANO</name>
<dbReference type="InterPro" id="IPR036291">
    <property type="entry name" value="NAD(P)-bd_dom_sf"/>
</dbReference>
<dbReference type="OMA" id="TDCLAAH"/>
<protein>
    <recommendedName>
        <fullName evidence="1">Saccharopine dehydrogenase NADP binding domain-containing protein</fullName>
    </recommendedName>
</protein>
<reference evidence="3" key="1">
    <citation type="journal article" date="2021" name="BMC Genomics">
        <title>Chromosome-level genome assembly and manually-curated proteome of model necrotroph Parastagonospora nodorum Sn15 reveals a genome-wide trove of candidate effector homologs, and redundancy of virulence-related functions within an accessory chromosome.</title>
        <authorList>
            <person name="Bertazzoni S."/>
            <person name="Jones D.A.B."/>
            <person name="Phan H.T."/>
            <person name="Tan K.-C."/>
            <person name="Hane J.K."/>
        </authorList>
    </citation>
    <scope>NUCLEOTIDE SEQUENCE [LARGE SCALE GENOMIC DNA]</scope>
    <source>
        <strain evidence="3">SN15 / ATCC MYA-4574 / FGSC 10173)</strain>
    </source>
</reference>
<dbReference type="InterPro" id="IPR005097">
    <property type="entry name" value="Sacchrp_dh_NADP-bd"/>
</dbReference>
<dbReference type="RefSeq" id="XP_001792473.1">
    <property type="nucleotide sequence ID" value="XM_001792421.1"/>
</dbReference>
<dbReference type="EMBL" id="CP069024">
    <property type="protein sequence ID" value="QRC91619.1"/>
    <property type="molecule type" value="Genomic_DNA"/>
</dbReference>
<evidence type="ECO:0000313" key="3">
    <source>
        <dbReference type="Proteomes" id="UP000663193"/>
    </source>
</evidence>
<keyword evidence="3" id="KW-1185">Reference proteome</keyword>
<organism evidence="2 3">
    <name type="scientific">Phaeosphaeria nodorum (strain SN15 / ATCC MYA-4574 / FGSC 10173)</name>
    <name type="common">Glume blotch fungus</name>
    <name type="synonym">Parastagonospora nodorum</name>
    <dbReference type="NCBI Taxonomy" id="321614"/>
    <lineage>
        <taxon>Eukaryota</taxon>
        <taxon>Fungi</taxon>
        <taxon>Dikarya</taxon>
        <taxon>Ascomycota</taxon>
        <taxon>Pezizomycotina</taxon>
        <taxon>Dothideomycetes</taxon>
        <taxon>Pleosporomycetidae</taxon>
        <taxon>Pleosporales</taxon>
        <taxon>Pleosporineae</taxon>
        <taxon>Phaeosphaeriaceae</taxon>
        <taxon>Parastagonospora</taxon>
    </lineage>
</organism>
<dbReference type="PANTHER" id="PTHR43781:SF1">
    <property type="entry name" value="SACCHAROPINE DEHYDROGENASE"/>
    <property type="match status" value="1"/>
</dbReference>
<evidence type="ECO:0000259" key="1">
    <source>
        <dbReference type="Pfam" id="PF03435"/>
    </source>
</evidence>
<dbReference type="OrthoDB" id="10268090at2759"/>